<evidence type="ECO:0000259" key="2">
    <source>
        <dbReference type="Pfam" id="PF05569"/>
    </source>
</evidence>
<dbReference type="AlphaFoldDB" id="A0A0G0WSS9"/>
<dbReference type="Proteomes" id="UP000034163">
    <property type="component" value="Unassembled WGS sequence"/>
</dbReference>
<name>A0A0G0WSS9_UNCKA</name>
<feature type="transmembrane region" description="Helical" evidence="1">
    <location>
        <begin position="253"/>
        <end position="275"/>
    </location>
</feature>
<protein>
    <submittedName>
        <fullName evidence="3">Peptidase M56 BlaR1</fullName>
    </submittedName>
</protein>
<evidence type="ECO:0000313" key="3">
    <source>
        <dbReference type="EMBL" id="KKS15809.1"/>
    </source>
</evidence>
<dbReference type="PANTHER" id="PTHR34978">
    <property type="entry name" value="POSSIBLE SENSOR-TRANSDUCER PROTEIN BLAR"/>
    <property type="match status" value="1"/>
</dbReference>
<gene>
    <name evidence="3" type="ORF">UU72_C0033G0009</name>
</gene>
<dbReference type="PANTHER" id="PTHR34978:SF3">
    <property type="entry name" value="SLR0241 PROTEIN"/>
    <property type="match status" value="1"/>
</dbReference>
<evidence type="ECO:0000256" key="1">
    <source>
        <dbReference type="SAM" id="Phobius"/>
    </source>
</evidence>
<dbReference type="Gene3D" id="3.30.2010.10">
    <property type="entry name" value="Metalloproteases ('zincins'), catalytic domain"/>
    <property type="match status" value="1"/>
</dbReference>
<feature type="transmembrane region" description="Helical" evidence="1">
    <location>
        <begin position="7"/>
        <end position="26"/>
    </location>
</feature>
<dbReference type="InterPro" id="IPR052173">
    <property type="entry name" value="Beta-lactam_resp_regulator"/>
</dbReference>
<feature type="transmembrane region" description="Helical" evidence="1">
    <location>
        <begin position="165"/>
        <end position="184"/>
    </location>
</feature>
<comment type="caution">
    <text evidence="3">The sequence shown here is derived from an EMBL/GenBank/DDBJ whole genome shotgun (WGS) entry which is preliminary data.</text>
</comment>
<sequence>MKRDYKYTGVLLAVFLATGFIFYLLFKKYSYETLSHFSDSCQRFISIIWPPNVHTIGFILLGFISSLSFIFVSVIIFSYVSFHLKLKKYHALHTNSLPRKLKRLIVKNKITNSITLLESDLPIALCYGFLKPRIFLSTNLVITLPKDQLEAVVLHEQNHANNKHMFLIFVNELIVSILFFFPILKDFTKRVTIFFESEADLFVMSIQKTDKYLIQARKLFGSTDNNSGFVLIPSFSSTLNYESNNDLINRKHLIGSLAFGILLFSLLFLPTNVLAGNHMDSEVITTCLNYQCSTHCTSELDHKTFLVSSNFNYTPIFE</sequence>
<feature type="domain" description="Peptidase M56" evidence="2">
    <location>
        <begin position="68"/>
        <end position="209"/>
    </location>
</feature>
<accession>A0A0G0WSS9</accession>
<dbReference type="InterPro" id="IPR008756">
    <property type="entry name" value="Peptidase_M56"/>
</dbReference>
<keyword evidence="1" id="KW-0472">Membrane</keyword>
<organism evidence="3">
    <name type="scientific">candidate division WWE3 bacterium GW2011_GWB1_41_6</name>
    <dbReference type="NCBI Taxonomy" id="1619112"/>
    <lineage>
        <taxon>Bacteria</taxon>
        <taxon>Katanobacteria</taxon>
    </lineage>
</organism>
<keyword evidence="1" id="KW-1133">Transmembrane helix</keyword>
<dbReference type="Pfam" id="PF05569">
    <property type="entry name" value="Peptidase_M56"/>
    <property type="match status" value="1"/>
</dbReference>
<dbReference type="CDD" id="cd07326">
    <property type="entry name" value="M56_BlaR1_MecR1_like"/>
    <property type="match status" value="1"/>
</dbReference>
<keyword evidence="1" id="KW-0812">Transmembrane</keyword>
<feature type="transmembrane region" description="Helical" evidence="1">
    <location>
        <begin position="56"/>
        <end position="80"/>
    </location>
</feature>
<proteinExistence type="predicted"/>
<dbReference type="EMBL" id="LCBS01000033">
    <property type="protein sequence ID" value="KKS15809.1"/>
    <property type="molecule type" value="Genomic_DNA"/>
</dbReference>
<reference evidence="3" key="1">
    <citation type="journal article" date="2015" name="Nature">
        <title>rRNA introns, odd ribosomes, and small enigmatic genomes across a large radiation of phyla.</title>
        <authorList>
            <person name="Brown C.T."/>
            <person name="Hug L.A."/>
            <person name="Thomas B.C."/>
            <person name="Sharon I."/>
            <person name="Castelle C.J."/>
            <person name="Singh A."/>
            <person name="Wilkins M.J."/>
            <person name="Williams K.H."/>
            <person name="Banfield J.F."/>
        </authorList>
    </citation>
    <scope>NUCLEOTIDE SEQUENCE [LARGE SCALE GENOMIC DNA]</scope>
</reference>